<comment type="caution">
    <text evidence="2">The sequence shown here is derived from an EMBL/GenBank/DDBJ whole genome shotgun (WGS) entry which is preliminary data.</text>
</comment>
<dbReference type="Proteomes" id="UP000287224">
    <property type="component" value="Unassembled WGS sequence"/>
</dbReference>
<evidence type="ECO:0000313" key="3">
    <source>
        <dbReference type="Proteomes" id="UP000287224"/>
    </source>
</evidence>
<sequence length="246" mass="27434">MLVDRIYYELKLLGKKALLTPLLLIIGFVLLAFILNARHVDPARTLLGGVEMMIPIAIGSMVGTVIAQDPALELQLTVPRKYHRTGVLRFLCLLVLGVVLSVIYINTLAAVHMLYLPKFTQQWSPLGLFLVIQLIWLAPLLWCMAAGGCFSLLLQSRTAGVALLCAIWIAEIVFKDFIALSDWLRPLLLFPATLVGFPPTNATPQQYNIYFLQPHYKLLAITALILIIGWLLLRNAESMLKGSIEE</sequence>
<proteinExistence type="predicted"/>
<accession>A0A401ZPH3</accession>
<organism evidence="2 3">
    <name type="scientific">Dictyobacter aurantiacus</name>
    <dbReference type="NCBI Taxonomy" id="1936993"/>
    <lineage>
        <taxon>Bacteria</taxon>
        <taxon>Bacillati</taxon>
        <taxon>Chloroflexota</taxon>
        <taxon>Ktedonobacteria</taxon>
        <taxon>Ktedonobacterales</taxon>
        <taxon>Dictyobacteraceae</taxon>
        <taxon>Dictyobacter</taxon>
    </lineage>
</organism>
<feature type="transmembrane region" description="Helical" evidence="1">
    <location>
        <begin position="46"/>
        <end position="67"/>
    </location>
</feature>
<dbReference type="AlphaFoldDB" id="A0A401ZPH3"/>
<dbReference type="RefSeq" id="WP_126601266.1">
    <property type="nucleotide sequence ID" value="NZ_BIFQ01000002.1"/>
</dbReference>
<feature type="transmembrane region" description="Helical" evidence="1">
    <location>
        <begin position="161"/>
        <end position="180"/>
    </location>
</feature>
<keyword evidence="1" id="KW-1133">Transmembrane helix</keyword>
<feature type="transmembrane region" description="Helical" evidence="1">
    <location>
        <begin position="216"/>
        <end position="233"/>
    </location>
</feature>
<evidence type="ECO:0000256" key="1">
    <source>
        <dbReference type="SAM" id="Phobius"/>
    </source>
</evidence>
<dbReference type="EMBL" id="BIFQ01000002">
    <property type="protein sequence ID" value="GCE08779.1"/>
    <property type="molecule type" value="Genomic_DNA"/>
</dbReference>
<evidence type="ECO:0000313" key="2">
    <source>
        <dbReference type="EMBL" id="GCE08779.1"/>
    </source>
</evidence>
<gene>
    <name evidence="2" type="ORF">KDAU_61080</name>
</gene>
<feature type="transmembrane region" description="Helical" evidence="1">
    <location>
        <begin position="88"/>
        <end position="115"/>
    </location>
</feature>
<dbReference type="OrthoDB" id="162416at2"/>
<protein>
    <submittedName>
        <fullName evidence="2">Uncharacterized protein</fullName>
    </submittedName>
</protein>
<name>A0A401ZPH3_9CHLR</name>
<keyword evidence="1" id="KW-0472">Membrane</keyword>
<keyword evidence="1" id="KW-0812">Transmembrane</keyword>
<feature type="transmembrane region" description="Helical" evidence="1">
    <location>
        <begin position="127"/>
        <end position="154"/>
    </location>
</feature>
<feature type="transmembrane region" description="Helical" evidence="1">
    <location>
        <begin position="12"/>
        <end position="34"/>
    </location>
</feature>
<reference evidence="3" key="1">
    <citation type="submission" date="2018-12" db="EMBL/GenBank/DDBJ databases">
        <title>Tengunoibacter tsumagoiensis gen. nov., sp. nov., Dictyobacter kobayashii sp. nov., D. alpinus sp. nov., and D. joshuensis sp. nov. and description of Dictyobacteraceae fam. nov. within the order Ktedonobacterales isolated from Tengu-no-mugimeshi.</title>
        <authorList>
            <person name="Wang C.M."/>
            <person name="Zheng Y."/>
            <person name="Sakai Y."/>
            <person name="Toyoda A."/>
            <person name="Minakuchi Y."/>
            <person name="Abe K."/>
            <person name="Yokota A."/>
            <person name="Yabe S."/>
        </authorList>
    </citation>
    <scope>NUCLEOTIDE SEQUENCE [LARGE SCALE GENOMIC DNA]</scope>
    <source>
        <strain evidence="3">S-27</strain>
    </source>
</reference>
<keyword evidence="3" id="KW-1185">Reference proteome</keyword>